<sequence length="283" mass="32146">MKKLKYFILTKSIGLYINSLSYIRPKKASHLAYRLFSEPRIGKLTKEKLPLALQDAKTETFYFNDNQFESYFWQGNENVILLIHGWESNASRWEKLLPYLKKTGSTIVAIDAPAHGLSAGKEFNVPTYAAFIDVAVQKFQPNFLIGHSIGGAACVYYQHKYQNNNLKKMVLLGAPSDLKTLITNYVALLSLNNKMVQLLENHFLQKFKFKFDDFSGQIFGKSLTIEGLIAHDIDDTIVAFDEGKKIASSWKNATFIETKGLGHSMHDDELYQKITSFLVGAKR</sequence>
<dbReference type="PANTHER" id="PTHR46438:SF11">
    <property type="entry name" value="LIPASE-RELATED"/>
    <property type="match status" value="1"/>
</dbReference>
<feature type="domain" description="AB hydrolase-1" evidence="1">
    <location>
        <begin position="78"/>
        <end position="191"/>
    </location>
</feature>
<proteinExistence type="predicted"/>
<keyword evidence="3" id="KW-1185">Reference proteome</keyword>
<dbReference type="InterPro" id="IPR000073">
    <property type="entry name" value="AB_hydrolase_1"/>
</dbReference>
<organism evidence="2 3">
    <name type="scientific">Flavobacterium arsenatis</name>
    <dbReference type="NCBI Taxonomy" id="1484332"/>
    <lineage>
        <taxon>Bacteria</taxon>
        <taxon>Pseudomonadati</taxon>
        <taxon>Bacteroidota</taxon>
        <taxon>Flavobacteriia</taxon>
        <taxon>Flavobacteriales</taxon>
        <taxon>Flavobacteriaceae</taxon>
        <taxon>Flavobacterium</taxon>
    </lineage>
</organism>
<dbReference type="PANTHER" id="PTHR46438">
    <property type="entry name" value="ALPHA/BETA-HYDROLASES SUPERFAMILY PROTEIN"/>
    <property type="match status" value="1"/>
</dbReference>
<gene>
    <name evidence="2" type="ORF">J2X31_001853</name>
</gene>
<dbReference type="Proteomes" id="UP001255185">
    <property type="component" value="Unassembled WGS sequence"/>
</dbReference>
<evidence type="ECO:0000259" key="1">
    <source>
        <dbReference type="Pfam" id="PF00561"/>
    </source>
</evidence>
<dbReference type="RefSeq" id="WP_310026190.1">
    <property type="nucleotide sequence ID" value="NZ_JAVDVI010000007.1"/>
</dbReference>
<name>A0ABU1TPE2_9FLAO</name>
<dbReference type="Pfam" id="PF00561">
    <property type="entry name" value="Abhydrolase_1"/>
    <property type="match status" value="1"/>
</dbReference>
<dbReference type="InterPro" id="IPR029058">
    <property type="entry name" value="AB_hydrolase_fold"/>
</dbReference>
<reference evidence="2 3" key="1">
    <citation type="submission" date="2023-07" db="EMBL/GenBank/DDBJ databases">
        <title>Sorghum-associated microbial communities from plants grown in Nebraska, USA.</title>
        <authorList>
            <person name="Schachtman D."/>
        </authorList>
    </citation>
    <scope>NUCLEOTIDE SEQUENCE [LARGE SCALE GENOMIC DNA]</scope>
    <source>
        <strain evidence="2 3">3773</strain>
    </source>
</reference>
<dbReference type="SUPFAM" id="SSF53474">
    <property type="entry name" value="alpha/beta-Hydrolases"/>
    <property type="match status" value="1"/>
</dbReference>
<comment type="caution">
    <text evidence="2">The sequence shown here is derived from an EMBL/GenBank/DDBJ whole genome shotgun (WGS) entry which is preliminary data.</text>
</comment>
<evidence type="ECO:0000313" key="3">
    <source>
        <dbReference type="Proteomes" id="UP001255185"/>
    </source>
</evidence>
<accession>A0ABU1TPE2</accession>
<protein>
    <submittedName>
        <fullName evidence="2">Pimeloyl-ACP methyl ester carboxylesterase</fullName>
    </submittedName>
</protein>
<evidence type="ECO:0000313" key="2">
    <source>
        <dbReference type="EMBL" id="MDR6967839.1"/>
    </source>
</evidence>
<dbReference type="Gene3D" id="3.40.50.1820">
    <property type="entry name" value="alpha/beta hydrolase"/>
    <property type="match status" value="1"/>
</dbReference>
<dbReference type="EMBL" id="JAVDVI010000007">
    <property type="protein sequence ID" value="MDR6967839.1"/>
    <property type="molecule type" value="Genomic_DNA"/>
</dbReference>